<dbReference type="GeneID" id="14874496"/>
<evidence type="ECO:0000256" key="4">
    <source>
        <dbReference type="RuleBase" id="RU363019"/>
    </source>
</evidence>
<feature type="transmembrane region" description="Helical" evidence="5">
    <location>
        <begin position="21"/>
        <end position="41"/>
    </location>
</feature>
<dbReference type="PANTHER" id="PTHR11071:SF561">
    <property type="entry name" value="PEPTIDYL-PROLYL CIS-TRANS ISOMERASE D-RELATED"/>
    <property type="match status" value="1"/>
</dbReference>
<gene>
    <name evidence="7" type="ORF">DFA_04550</name>
</gene>
<keyword evidence="3 4" id="KW-0413">Isomerase</keyword>
<dbReference type="STRING" id="1054147.F4PPW5"/>
<dbReference type="Pfam" id="PF00160">
    <property type="entry name" value="Pro_isomerase"/>
    <property type="match status" value="1"/>
</dbReference>
<feature type="transmembrane region" description="Helical" evidence="5">
    <location>
        <begin position="53"/>
        <end position="75"/>
    </location>
</feature>
<feature type="domain" description="PPIase cyclophilin-type" evidence="6">
    <location>
        <begin position="86"/>
        <end position="248"/>
    </location>
</feature>
<dbReference type="OrthoDB" id="193499at2759"/>
<dbReference type="PROSITE" id="PS00170">
    <property type="entry name" value="CSA_PPIASE_1"/>
    <property type="match status" value="1"/>
</dbReference>
<keyword evidence="2 4" id="KW-0697">Rotamase</keyword>
<dbReference type="Gene3D" id="2.40.100.10">
    <property type="entry name" value="Cyclophilin-like"/>
    <property type="match status" value="1"/>
</dbReference>
<evidence type="ECO:0000256" key="3">
    <source>
        <dbReference type="ARBA" id="ARBA00023235"/>
    </source>
</evidence>
<dbReference type="KEGG" id="dfa:DFA_04550"/>
<sequence>MGSGDNFMPSAIPMLESNVMIICGILDFFLFGVGTIILGVLDNCNVWCVLIGVLQLCLPFVGWLWSIIWGVIILLKGLEMSNPKVFFDIAANGEVFGRVTFELYKDVPKTAENFRALCTGEKGEGKSGKNLHFKKSVFHRIIPNFMCQGGDFTRGNGTGGESIYGDKFADENFIHKHTGEGILSMANSGPNTNGSQFFICTVPTSWLDGKHVVFGRVVDGMNIVRKMESYGSQTGKTSAVISIADCGELKN</sequence>
<dbReference type="CDD" id="cd01926">
    <property type="entry name" value="cyclophilin_ABH_like"/>
    <property type="match status" value="1"/>
</dbReference>
<dbReference type="RefSeq" id="XP_004360279.1">
    <property type="nucleotide sequence ID" value="XM_004360222.1"/>
</dbReference>
<keyword evidence="8" id="KW-1185">Reference proteome</keyword>
<dbReference type="GO" id="GO:0005737">
    <property type="term" value="C:cytoplasm"/>
    <property type="evidence" value="ECO:0007669"/>
    <property type="project" value="TreeGrafter"/>
</dbReference>
<dbReference type="InterPro" id="IPR029000">
    <property type="entry name" value="Cyclophilin-like_dom_sf"/>
</dbReference>
<reference evidence="8" key="1">
    <citation type="journal article" date="2011" name="Genome Res.">
        <title>Phylogeny-wide analysis of social amoeba genomes highlights ancient origins for complex intercellular communication.</title>
        <authorList>
            <person name="Heidel A.J."/>
            <person name="Lawal H.M."/>
            <person name="Felder M."/>
            <person name="Schilde C."/>
            <person name="Helps N.R."/>
            <person name="Tunggal B."/>
            <person name="Rivero F."/>
            <person name="John U."/>
            <person name="Schleicher M."/>
            <person name="Eichinger L."/>
            <person name="Platzer M."/>
            <person name="Noegel A.A."/>
            <person name="Schaap P."/>
            <person name="Gloeckner G."/>
        </authorList>
    </citation>
    <scope>NUCLEOTIDE SEQUENCE [LARGE SCALE GENOMIC DNA]</scope>
    <source>
        <strain evidence="8">SH3</strain>
    </source>
</reference>
<comment type="function">
    <text evidence="4">PPIases accelerate the folding of proteins. It catalyzes the cis-trans isomerization of proline imidic peptide bonds in oligopeptides.</text>
</comment>
<comment type="similarity">
    <text evidence="1 4">Belongs to the cyclophilin-type PPIase family.</text>
</comment>
<dbReference type="EC" id="5.2.1.8" evidence="4"/>
<evidence type="ECO:0000313" key="7">
    <source>
        <dbReference type="EMBL" id="EGG22428.1"/>
    </source>
</evidence>
<evidence type="ECO:0000256" key="2">
    <source>
        <dbReference type="ARBA" id="ARBA00023110"/>
    </source>
</evidence>
<organism evidence="7 8">
    <name type="scientific">Cavenderia fasciculata</name>
    <name type="common">Slime mold</name>
    <name type="synonym">Dictyostelium fasciculatum</name>
    <dbReference type="NCBI Taxonomy" id="261658"/>
    <lineage>
        <taxon>Eukaryota</taxon>
        <taxon>Amoebozoa</taxon>
        <taxon>Evosea</taxon>
        <taxon>Eumycetozoa</taxon>
        <taxon>Dictyostelia</taxon>
        <taxon>Acytosteliales</taxon>
        <taxon>Cavenderiaceae</taxon>
        <taxon>Cavenderia</taxon>
    </lineage>
</organism>
<dbReference type="EMBL" id="GL883009">
    <property type="protein sequence ID" value="EGG22428.1"/>
    <property type="molecule type" value="Genomic_DNA"/>
</dbReference>
<dbReference type="InterPro" id="IPR002130">
    <property type="entry name" value="Cyclophilin-type_PPIase_dom"/>
</dbReference>
<dbReference type="GO" id="GO:0006457">
    <property type="term" value="P:protein folding"/>
    <property type="evidence" value="ECO:0007669"/>
    <property type="project" value="InterPro"/>
</dbReference>
<proteinExistence type="inferred from homology"/>
<keyword evidence="5" id="KW-1133">Transmembrane helix</keyword>
<dbReference type="GO" id="GO:0003755">
    <property type="term" value="F:peptidyl-prolyl cis-trans isomerase activity"/>
    <property type="evidence" value="ECO:0007669"/>
    <property type="project" value="UniProtKB-UniRule"/>
</dbReference>
<evidence type="ECO:0000256" key="1">
    <source>
        <dbReference type="ARBA" id="ARBA00007365"/>
    </source>
</evidence>
<dbReference type="Proteomes" id="UP000007797">
    <property type="component" value="Unassembled WGS sequence"/>
</dbReference>
<accession>F4PPW5</accession>
<dbReference type="OMA" id="VMKMQSF"/>
<dbReference type="FunFam" id="2.40.100.10:FF:000002">
    <property type="entry name" value="Peptidyl-prolyl cis-trans isomerase"/>
    <property type="match status" value="1"/>
</dbReference>
<keyword evidence="5" id="KW-0812">Transmembrane</keyword>
<protein>
    <recommendedName>
        <fullName evidence="4">Peptidyl-prolyl cis-trans isomerase</fullName>
        <shortName evidence="4">PPIase</shortName>
        <ecNumber evidence="4">5.2.1.8</ecNumber>
    </recommendedName>
</protein>
<evidence type="ECO:0000259" key="6">
    <source>
        <dbReference type="PROSITE" id="PS50072"/>
    </source>
</evidence>
<dbReference type="GO" id="GO:0016018">
    <property type="term" value="F:cyclosporin A binding"/>
    <property type="evidence" value="ECO:0007669"/>
    <property type="project" value="TreeGrafter"/>
</dbReference>
<evidence type="ECO:0000256" key="5">
    <source>
        <dbReference type="SAM" id="Phobius"/>
    </source>
</evidence>
<comment type="catalytic activity">
    <reaction evidence="4">
        <text>[protein]-peptidylproline (omega=180) = [protein]-peptidylproline (omega=0)</text>
        <dbReference type="Rhea" id="RHEA:16237"/>
        <dbReference type="Rhea" id="RHEA-COMP:10747"/>
        <dbReference type="Rhea" id="RHEA-COMP:10748"/>
        <dbReference type="ChEBI" id="CHEBI:83833"/>
        <dbReference type="ChEBI" id="CHEBI:83834"/>
        <dbReference type="EC" id="5.2.1.8"/>
    </reaction>
</comment>
<evidence type="ECO:0000313" key="8">
    <source>
        <dbReference type="Proteomes" id="UP000007797"/>
    </source>
</evidence>
<dbReference type="InterPro" id="IPR020892">
    <property type="entry name" value="Cyclophilin-type_PPIase_CS"/>
</dbReference>
<dbReference type="PROSITE" id="PS50072">
    <property type="entry name" value="CSA_PPIASE_2"/>
    <property type="match status" value="1"/>
</dbReference>
<dbReference type="PANTHER" id="PTHR11071">
    <property type="entry name" value="PEPTIDYL-PROLYL CIS-TRANS ISOMERASE"/>
    <property type="match status" value="1"/>
</dbReference>
<keyword evidence="5" id="KW-0472">Membrane</keyword>
<dbReference type="SUPFAM" id="SSF50891">
    <property type="entry name" value="Cyclophilin-like"/>
    <property type="match status" value="1"/>
</dbReference>
<dbReference type="AlphaFoldDB" id="F4PPW5"/>
<name>F4PPW5_CACFS</name>
<dbReference type="PRINTS" id="PR00153">
    <property type="entry name" value="CSAPPISMRASE"/>
</dbReference>